<dbReference type="EMBL" id="MNVN01000020">
    <property type="protein sequence ID" value="OIO30321.1"/>
    <property type="molecule type" value="Genomic_DNA"/>
</dbReference>
<comment type="caution">
    <text evidence="1">The sequence shown here is derived from an EMBL/GenBank/DDBJ whole genome shotgun (WGS) entry which is preliminary data.</text>
</comment>
<name>A0A1J4V4W3_9BACT</name>
<dbReference type="AlphaFoldDB" id="A0A1J4V4W3"/>
<evidence type="ECO:0000313" key="2">
    <source>
        <dbReference type="Proteomes" id="UP000181992"/>
    </source>
</evidence>
<protein>
    <submittedName>
        <fullName evidence="1">Uncharacterized protein</fullName>
    </submittedName>
</protein>
<proteinExistence type="predicted"/>
<evidence type="ECO:0000313" key="1">
    <source>
        <dbReference type="EMBL" id="OIO30321.1"/>
    </source>
</evidence>
<dbReference type="Proteomes" id="UP000181992">
    <property type="component" value="Unassembled WGS sequence"/>
</dbReference>
<organism evidence="1 2">
    <name type="scientific">Candidatus Nomurabacteria bacterium CG1_02_43_90</name>
    <dbReference type="NCBI Taxonomy" id="1805281"/>
    <lineage>
        <taxon>Bacteria</taxon>
        <taxon>Candidatus Nomuraibacteriota</taxon>
    </lineage>
</organism>
<sequence>MVFLVSVSLTACATGSLGKADEGGLSDIVLNVTTTEWVGENIGTPQEVRAVGCGRTILVYDTGKGMSYFDLVKITVGKNVQLESRSMVITIKGGTLDNGNLTGGVVVGYKTKEKSMGNPYDPAKKCS</sequence>
<reference evidence="1 2" key="1">
    <citation type="journal article" date="2016" name="Environ. Microbiol.">
        <title>Genomic resolution of a cold subsurface aquifer community provides metabolic insights for novel microbes adapted to high CO concentrations.</title>
        <authorList>
            <person name="Probst A.J."/>
            <person name="Castelle C.J."/>
            <person name="Singh A."/>
            <person name="Brown C.T."/>
            <person name="Anantharaman K."/>
            <person name="Sharon I."/>
            <person name="Hug L.A."/>
            <person name="Burstein D."/>
            <person name="Emerson J.B."/>
            <person name="Thomas B.C."/>
            <person name="Banfield J.F."/>
        </authorList>
    </citation>
    <scope>NUCLEOTIDE SEQUENCE [LARGE SCALE GENOMIC DNA]</scope>
    <source>
        <strain evidence="1">CG1_02_43_90</strain>
    </source>
</reference>
<accession>A0A1J4V4W3</accession>
<gene>
    <name evidence="1" type="ORF">AUJ77_03420</name>
</gene>